<dbReference type="SUPFAM" id="SSF81382">
    <property type="entry name" value="Skp1 dimerisation domain-like"/>
    <property type="match status" value="1"/>
</dbReference>
<dbReference type="FunFam" id="3.30.710.10:FF:000252">
    <property type="entry name" value="SKP1-like protein 1A"/>
    <property type="match status" value="1"/>
</dbReference>
<sequence length="264" mass="29603">MQSAPTVSYRTAAVVSPPFLSSRPSLYIRTCRIVDRSWPRARVASLPPYPRLPTPPARGTAKKMLTLRSSDYEEFEVEEAVMMKSEIIRFMIEDDCANNVIPLPNVNSKTLALVIEYCNKHVHAAAKPADDDSDAAETTSASSAGGGGEVDLKKWDAEFVKVATATLFDLIMAANYLDIKGLQDLTCRAVVDMIQGKSPEEIRKTFNIKNDLTKEEEEAIRSENSWAFERYPNKKCNLSLEIMFLLNFRTFKSEVILSSAHKRM</sequence>
<feature type="domain" description="SKP1 component POZ" evidence="5">
    <location>
        <begin position="63"/>
        <end position="122"/>
    </location>
</feature>
<dbReference type="GO" id="GO:0016567">
    <property type="term" value="P:protein ubiquitination"/>
    <property type="evidence" value="ECO:0007669"/>
    <property type="project" value="UniProtKB-UniPathway"/>
</dbReference>
<dbReference type="CDD" id="cd18322">
    <property type="entry name" value="BTB_POZ_SKP1"/>
    <property type="match status" value="1"/>
</dbReference>
<dbReference type="InParanoid" id="A0A1D6N622"/>
<dbReference type="STRING" id="4577.A0A1D6N622"/>
<dbReference type="AlphaFoldDB" id="A0A1D6N622"/>
<dbReference type="InterPro" id="IPR001232">
    <property type="entry name" value="SKP1-like"/>
</dbReference>
<evidence type="ECO:0000256" key="2">
    <source>
        <dbReference type="ARBA" id="ARBA00009993"/>
    </source>
</evidence>
<name>A0A1D6N622_MAIZE</name>
<comment type="pathway">
    <text evidence="1">Protein modification; protein ubiquitination.</text>
</comment>
<dbReference type="InterPro" id="IPR016073">
    <property type="entry name" value="Skp1_comp_POZ"/>
</dbReference>
<dbReference type="eggNOG" id="KOG1724">
    <property type="taxonomic scope" value="Eukaryota"/>
</dbReference>
<gene>
    <name evidence="6" type="ORF">ZEAMMB73_Zm00001d042677</name>
</gene>
<proteinExistence type="inferred from homology"/>
<dbReference type="Pfam" id="PF01466">
    <property type="entry name" value="Skp1"/>
    <property type="match status" value="1"/>
</dbReference>
<dbReference type="Gene3D" id="3.30.710.10">
    <property type="entry name" value="Potassium Channel Kv1.1, Chain A"/>
    <property type="match status" value="1"/>
</dbReference>
<dbReference type="SMR" id="A0A1D6N622"/>
<dbReference type="UniPathway" id="UPA00143"/>
<dbReference type="SMART" id="SM00512">
    <property type="entry name" value="Skp1"/>
    <property type="match status" value="1"/>
</dbReference>
<dbReference type="PaxDb" id="4577-GRMZM2G097904_P01"/>
<evidence type="ECO:0000259" key="4">
    <source>
        <dbReference type="Pfam" id="PF01466"/>
    </source>
</evidence>
<accession>A0A1D6N622</accession>
<dbReference type="GO" id="GO:0009867">
    <property type="term" value="P:jasmonic acid mediated signaling pathway"/>
    <property type="evidence" value="ECO:0007669"/>
    <property type="project" value="UniProtKB-ARBA"/>
</dbReference>
<dbReference type="EMBL" id="CM007649">
    <property type="protein sequence ID" value="ONM36046.1"/>
    <property type="molecule type" value="Genomic_DNA"/>
</dbReference>
<evidence type="ECO:0000259" key="5">
    <source>
        <dbReference type="Pfam" id="PF03931"/>
    </source>
</evidence>
<dbReference type="ExpressionAtlas" id="A0A1D6N622">
    <property type="expression patterns" value="baseline"/>
</dbReference>
<evidence type="ECO:0000256" key="3">
    <source>
        <dbReference type="ARBA" id="ARBA00022786"/>
    </source>
</evidence>
<dbReference type="PANTHER" id="PTHR11165">
    <property type="entry name" value="SKP1"/>
    <property type="match status" value="1"/>
</dbReference>
<organism evidence="6">
    <name type="scientific">Zea mays</name>
    <name type="common">Maize</name>
    <dbReference type="NCBI Taxonomy" id="4577"/>
    <lineage>
        <taxon>Eukaryota</taxon>
        <taxon>Viridiplantae</taxon>
        <taxon>Streptophyta</taxon>
        <taxon>Embryophyta</taxon>
        <taxon>Tracheophyta</taxon>
        <taxon>Spermatophyta</taxon>
        <taxon>Magnoliopsida</taxon>
        <taxon>Liliopsida</taxon>
        <taxon>Poales</taxon>
        <taxon>Poaceae</taxon>
        <taxon>PACMAD clade</taxon>
        <taxon>Panicoideae</taxon>
        <taxon>Andropogonodae</taxon>
        <taxon>Andropogoneae</taxon>
        <taxon>Tripsacinae</taxon>
        <taxon>Zea</taxon>
    </lineage>
</organism>
<reference evidence="6" key="1">
    <citation type="submission" date="2015-12" db="EMBL/GenBank/DDBJ databases">
        <title>Update maize B73 reference genome by single molecule sequencing technologies.</title>
        <authorList>
            <consortium name="Maize Genome Sequencing Project"/>
            <person name="Ware D."/>
        </authorList>
    </citation>
    <scope>NUCLEOTIDE SEQUENCE [LARGE SCALE GENOMIC DNA]</scope>
    <source>
        <tissue evidence="6">Seedling</tissue>
    </source>
</reference>
<keyword evidence="3" id="KW-0833">Ubl conjugation pathway</keyword>
<dbReference type="SUPFAM" id="SSF54695">
    <property type="entry name" value="POZ domain"/>
    <property type="match status" value="1"/>
</dbReference>
<evidence type="ECO:0000256" key="1">
    <source>
        <dbReference type="ARBA" id="ARBA00004906"/>
    </source>
</evidence>
<comment type="similarity">
    <text evidence="2">Belongs to the SKP1 family.</text>
</comment>
<dbReference type="InterPro" id="IPR036296">
    <property type="entry name" value="SKP1-like_dim_sf"/>
</dbReference>
<dbReference type="InterPro" id="IPR016072">
    <property type="entry name" value="Skp1_comp_dimer"/>
</dbReference>
<dbReference type="InterPro" id="IPR011333">
    <property type="entry name" value="SKP1/BTB/POZ_sf"/>
</dbReference>
<dbReference type="GO" id="GO:0006511">
    <property type="term" value="P:ubiquitin-dependent protein catabolic process"/>
    <property type="evidence" value="ECO:0007669"/>
    <property type="project" value="InterPro"/>
</dbReference>
<feature type="domain" description="SKP1 component dimerisation" evidence="4">
    <location>
        <begin position="180"/>
        <end position="227"/>
    </location>
</feature>
<protein>
    <submittedName>
        <fullName evidence="6">SKP1-like protein 1A</fullName>
    </submittedName>
</protein>
<evidence type="ECO:0000313" key="6">
    <source>
        <dbReference type="EMBL" id="ONM36046.1"/>
    </source>
</evidence>
<dbReference type="Pfam" id="PF03931">
    <property type="entry name" value="Skp1_POZ"/>
    <property type="match status" value="1"/>
</dbReference>
<dbReference type="InterPro" id="IPR016897">
    <property type="entry name" value="SKP1"/>
</dbReference>